<name>A0A7S4HNW7_9EUKA</name>
<dbReference type="PANTHER" id="PTHR13128">
    <property type="entry name" value="VACUOLAR PROTEIN-SORTING-ASSOCIATED PROTEIN 36"/>
    <property type="match status" value="1"/>
</dbReference>
<dbReference type="Pfam" id="PF04157">
    <property type="entry name" value="EAP30"/>
    <property type="match status" value="1"/>
</dbReference>
<dbReference type="AlphaFoldDB" id="A0A7S4HNW7"/>
<dbReference type="GO" id="GO:0043130">
    <property type="term" value="F:ubiquitin binding"/>
    <property type="evidence" value="ECO:0007669"/>
    <property type="project" value="UniProtKB-UniRule"/>
</dbReference>
<dbReference type="InterPro" id="IPR021648">
    <property type="entry name" value="GLUE_dom"/>
</dbReference>
<evidence type="ECO:0000256" key="7">
    <source>
        <dbReference type="SAM" id="MobiDB-lite"/>
    </source>
</evidence>
<keyword evidence="5 6" id="KW-0653">Protein transport</keyword>
<organism evidence="9">
    <name type="scientific">Vannella robusta</name>
    <dbReference type="NCBI Taxonomy" id="1487602"/>
    <lineage>
        <taxon>Eukaryota</taxon>
        <taxon>Amoebozoa</taxon>
        <taxon>Discosea</taxon>
        <taxon>Flabellinia</taxon>
        <taxon>Vannellidae</taxon>
        <taxon>Vannella</taxon>
    </lineage>
</organism>
<gene>
    <name evidence="9" type="ORF">VSP0166_LOCUS2828</name>
</gene>
<evidence type="ECO:0000256" key="5">
    <source>
        <dbReference type="ARBA" id="ARBA00022927"/>
    </source>
</evidence>
<dbReference type="Gene3D" id="6.10.140.260">
    <property type="match status" value="1"/>
</dbReference>
<feature type="region of interest" description="Disordered" evidence="7">
    <location>
        <begin position="112"/>
        <end position="141"/>
    </location>
</feature>
<dbReference type="Pfam" id="PF11605">
    <property type="entry name" value="Vps36_ESCRT-II"/>
    <property type="match status" value="1"/>
</dbReference>
<dbReference type="SUPFAM" id="SSF46785">
    <property type="entry name" value="Winged helix' DNA-binding domain"/>
    <property type="match status" value="2"/>
</dbReference>
<keyword evidence="3 6" id="KW-0813">Transport</keyword>
<evidence type="ECO:0000256" key="6">
    <source>
        <dbReference type="RuleBase" id="RU367095"/>
    </source>
</evidence>
<dbReference type="InterPro" id="IPR040608">
    <property type="entry name" value="Snf8/Vps36"/>
</dbReference>
<comment type="subcellular location">
    <subcellularLocation>
        <location evidence="6">Cytoplasm</location>
    </subcellularLocation>
    <subcellularLocation>
        <location evidence="6">Endosome</location>
    </subcellularLocation>
</comment>
<evidence type="ECO:0000256" key="2">
    <source>
        <dbReference type="ARBA" id="ARBA00017953"/>
    </source>
</evidence>
<keyword evidence="4 6" id="KW-0963">Cytoplasm</keyword>
<dbReference type="FunFam" id="1.10.10.10:FF:000416">
    <property type="entry name" value="Vacuolar protein-sorting-associated protein 36"/>
    <property type="match status" value="1"/>
</dbReference>
<dbReference type="EMBL" id="HBKP01003906">
    <property type="protein sequence ID" value="CAE2204882.1"/>
    <property type="molecule type" value="Transcribed_RNA"/>
</dbReference>
<dbReference type="SUPFAM" id="SSF50729">
    <property type="entry name" value="PH domain-like"/>
    <property type="match status" value="1"/>
</dbReference>
<dbReference type="InterPro" id="IPR037855">
    <property type="entry name" value="Vps36"/>
</dbReference>
<dbReference type="Gene3D" id="2.30.29.30">
    <property type="entry name" value="Pleckstrin-homology domain (PH domain)/Phosphotyrosine-binding domain (PTB)"/>
    <property type="match status" value="1"/>
</dbReference>
<reference evidence="9" key="1">
    <citation type="submission" date="2021-01" db="EMBL/GenBank/DDBJ databases">
        <authorList>
            <person name="Corre E."/>
            <person name="Pelletier E."/>
            <person name="Niang G."/>
            <person name="Scheremetjew M."/>
            <person name="Finn R."/>
            <person name="Kale V."/>
            <person name="Holt S."/>
            <person name="Cochrane G."/>
            <person name="Meng A."/>
            <person name="Brown T."/>
            <person name="Cohen L."/>
        </authorList>
    </citation>
    <scope>NUCLEOTIDE SEQUENCE</scope>
    <source>
        <strain evidence="9">DIVA3 518/3/11/1/6</strain>
    </source>
</reference>
<dbReference type="GO" id="GO:0043328">
    <property type="term" value="P:protein transport to vacuole involved in ubiquitin-dependent protein catabolic process via the multivesicular body sorting pathway"/>
    <property type="evidence" value="ECO:0007669"/>
    <property type="project" value="UniProtKB-UniRule"/>
</dbReference>
<dbReference type="Gene3D" id="1.10.10.10">
    <property type="entry name" value="Winged helix-like DNA-binding domain superfamily/Winged helix DNA-binding domain"/>
    <property type="match status" value="2"/>
</dbReference>
<accession>A0A7S4HNW7</accession>
<dbReference type="GO" id="GO:0000814">
    <property type="term" value="C:ESCRT II complex"/>
    <property type="evidence" value="ECO:0007669"/>
    <property type="project" value="UniProtKB-UniRule"/>
</dbReference>
<comment type="subunit">
    <text evidence="6">Component of the endosomal sorting complex required for transport II (ESCRT-II).</text>
</comment>
<proteinExistence type="inferred from homology"/>
<dbReference type="InterPro" id="IPR011993">
    <property type="entry name" value="PH-like_dom_sf"/>
</dbReference>
<dbReference type="PANTHER" id="PTHR13128:SF12">
    <property type="entry name" value="VACUOLAR PROTEIN-SORTING-ASSOCIATED PROTEIN 36"/>
    <property type="match status" value="1"/>
</dbReference>
<keyword evidence="6" id="KW-0967">Endosome</keyword>
<evidence type="ECO:0000313" key="9">
    <source>
        <dbReference type="EMBL" id="CAE2204882.1"/>
    </source>
</evidence>
<protein>
    <recommendedName>
        <fullName evidence="2 6">Vacuolar protein-sorting-associated protein 36</fullName>
    </recommendedName>
    <alternativeName>
        <fullName evidence="6">ESCRT-II complex subunit VPS36</fullName>
    </alternativeName>
</protein>
<dbReference type="InterPro" id="IPR036388">
    <property type="entry name" value="WH-like_DNA-bd_sf"/>
</dbReference>
<evidence type="ECO:0000259" key="8">
    <source>
        <dbReference type="PROSITE" id="PS51495"/>
    </source>
</evidence>
<dbReference type="PROSITE" id="PS51495">
    <property type="entry name" value="GLUE"/>
    <property type="match status" value="1"/>
</dbReference>
<comment type="similarity">
    <text evidence="1 6">Belongs to the VPS36 family.</text>
</comment>
<evidence type="ECO:0000256" key="4">
    <source>
        <dbReference type="ARBA" id="ARBA00022490"/>
    </source>
</evidence>
<dbReference type="InterPro" id="IPR036390">
    <property type="entry name" value="WH_DNA-bd_sf"/>
</dbReference>
<comment type="function">
    <text evidence="6">Component of the ESCRT-II complex (endosomal sorting complex required for transport II), which is required for multivesicular body (MVB) formation and sorting of endosomal cargo proteins into MVBs.</text>
</comment>
<sequence>MLDNEIELVIQPGVAIYEKNAKTTYCDGDIITTTLRLLFISNQQGTPHKALQMNLSVLSELDTSVVKVWSMAESPKIGLSCKGGAYYRLSFRKGGRDKVLLSLRKALRSKAWEKRTENKNETPAPVDPSTPVTTQSPIQKKEFSTRHAGVGGILRKKTEQTKTTDAQLKEAFKDIDALMLKAKEMVDLSKSLSRMCSDQQNAELRDFMISMGIDNPVTKETAGAKYHTELAKQLSDFMEGVLPQYPGQVMPLAQVYCLYNRARGTALISPEDLYRACVLMEPLGLPIQLREFTSGVRALQPRNHSDRQFSIRIESLIDTVGPVSASIVAENFSISMTLAKEQLLLAEQEGLLCRDDSIQGLLFHKNFFLLV</sequence>
<dbReference type="GO" id="GO:0032266">
    <property type="term" value="F:phosphatidylinositol-3-phosphate binding"/>
    <property type="evidence" value="ECO:0007669"/>
    <property type="project" value="UniProtKB-UniRule"/>
</dbReference>
<feature type="domain" description="GLUE N-terminal" evidence="8">
    <location>
        <begin position="1"/>
        <end position="119"/>
    </location>
</feature>
<evidence type="ECO:0000256" key="3">
    <source>
        <dbReference type="ARBA" id="ARBA00022448"/>
    </source>
</evidence>
<evidence type="ECO:0000256" key="1">
    <source>
        <dbReference type="ARBA" id="ARBA00009697"/>
    </source>
</evidence>
<dbReference type="GO" id="GO:0031902">
    <property type="term" value="C:late endosome membrane"/>
    <property type="evidence" value="ECO:0007669"/>
    <property type="project" value="UniProtKB-UniRule"/>
</dbReference>